<evidence type="ECO:0000313" key="9">
    <source>
        <dbReference type="EMBL" id="KAJ7305816.1"/>
    </source>
</evidence>
<feature type="transmembrane region" description="Helical" evidence="6">
    <location>
        <begin position="353"/>
        <end position="372"/>
    </location>
</feature>
<keyword evidence="3 6" id="KW-0812">Transmembrane</keyword>
<dbReference type="Pfam" id="PF07810">
    <property type="entry name" value="TMC"/>
    <property type="match status" value="1"/>
</dbReference>
<organism evidence="9 10">
    <name type="scientific">Phrynocephalus forsythii</name>
    <dbReference type="NCBI Taxonomy" id="171643"/>
    <lineage>
        <taxon>Eukaryota</taxon>
        <taxon>Metazoa</taxon>
        <taxon>Chordata</taxon>
        <taxon>Craniata</taxon>
        <taxon>Vertebrata</taxon>
        <taxon>Euteleostomi</taxon>
        <taxon>Lepidosauria</taxon>
        <taxon>Squamata</taxon>
        <taxon>Bifurcata</taxon>
        <taxon>Unidentata</taxon>
        <taxon>Episquamata</taxon>
        <taxon>Toxicofera</taxon>
        <taxon>Iguania</taxon>
        <taxon>Acrodonta</taxon>
        <taxon>Agamidae</taxon>
        <taxon>Agaminae</taxon>
        <taxon>Phrynocephalus</taxon>
    </lineage>
</organism>
<sequence length="886" mass="101369">MSFHYNKAFENSDRFYSEMLEDPEYHYAATLELDRIRPSERSTSFRYNPYDTTPYSSHEVYSVEEGRGQNSSILLPMSSLQIQNSGAEYSPRSLAFERSSSNPYGNEHINPSFEYEPEFGQPVPTGSTALNPQAEHRPSGASDGGHNRKDANMVFMTSSSLLLLDPGYKEAKKKEEEKLISELSAMSTRERIKAFQKMLKPMKEKRKIRNHILVEKTNKSQSSSTQVNCFTQCFYSTALSFRRFKNGVWDCLQLFKLWQKILKDIGGKFGTSVRSYFVFLTWLLMFNVFSFLVNLSFIAIPQLLVAKPNTLSFTGLEFFTGAGYFTDTVLYYGFYTNTTIMKNESISPYSMQLAYIFTFGIYFIVCFLSLLYSMAKSFRSNFINLQMYSGNAAKLLCVWDFSITNEKAVKLKQKNLSTQIKETLSEVTVGALKLPHSQRISKIAIHVVTWVISLSITIGSCAGIYFFSQVNLQIVLEGEKTDLESEATTLVLPIVVSLLNHLVPLLYSFFSVFEKFTFPKHQIYTAIVRNVILKITIIAILCYYWLNTVAVSNLECWETLVGQDIYRLLVADFVCCLLGSFFGEFLRRIIGTMCCKKCGVPEFDIAKNILDLIYAQTLTWIGIFFSPLLPAIQMISLFIILCVKKVSLMMNCQPPRKAWRASQMNTIFVFLLFFPSFVGVLSVLGFTVWRRTPSETCGPFRGLLTIFEAISDWVVVLASYPSSFWVVWIYRNLIESVHFFLILSIIVLIMSYIYWQIIDGRKMMVKLLQEQIINEGKDKMFLLKKLRALQASKMPPLGEEPERHSLVHQQHGQRIHFPLPNSTESSPGMKQRDTCDEFARTPEMTSFSYVKEDRPSARNTGISEALTLALRARQEAERETDGEESS</sequence>
<evidence type="ECO:0000256" key="4">
    <source>
        <dbReference type="ARBA" id="ARBA00022989"/>
    </source>
</evidence>
<feature type="transmembrane region" description="Helical" evidence="6">
    <location>
        <begin position="487"/>
        <end position="507"/>
    </location>
</feature>
<keyword evidence="5 6" id="KW-0472">Membrane</keyword>
<evidence type="ECO:0000256" key="1">
    <source>
        <dbReference type="ARBA" id="ARBA00004141"/>
    </source>
</evidence>
<comment type="caution">
    <text evidence="9">The sequence shown here is derived from an EMBL/GenBank/DDBJ whole genome shotgun (WGS) entry which is preliminary data.</text>
</comment>
<dbReference type="GO" id="GO:0008381">
    <property type="term" value="F:mechanosensitive monoatomic ion channel activity"/>
    <property type="evidence" value="ECO:0007669"/>
    <property type="project" value="TreeGrafter"/>
</dbReference>
<dbReference type="GO" id="GO:0005886">
    <property type="term" value="C:plasma membrane"/>
    <property type="evidence" value="ECO:0007669"/>
    <property type="project" value="InterPro"/>
</dbReference>
<evidence type="ECO:0000313" key="10">
    <source>
        <dbReference type="Proteomes" id="UP001142489"/>
    </source>
</evidence>
<accession>A0A9Q1ARM5</accession>
<comment type="subcellular location">
    <subcellularLocation>
        <location evidence="1 6">Membrane</location>
        <topology evidence="1 6">Multi-pass membrane protein</topology>
    </subcellularLocation>
</comment>
<name>A0A9Q1ARM5_9SAUR</name>
<dbReference type="Proteomes" id="UP001142489">
    <property type="component" value="Unassembled WGS sequence"/>
</dbReference>
<feature type="transmembrane region" description="Helical" evidence="6">
    <location>
        <begin position="617"/>
        <end position="641"/>
    </location>
</feature>
<protein>
    <recommendedName>
        <fullName evidence="6">Transmembrane channel-like protein</fullName>
    </recommendedName>
</protein>
<evidence type="ECO:0000256" key="7">
    <source>
        <dbReference type="SAM" id="MobiDB-lite"/>
    </source>
</evidence>
<dbReference type="InterPro" id="IPR038900">
    <property type="entry name" value="TMC"/>
</dbReference>
<proteinExistence type="inferred from homology"/>
<keyword evidence="4 6" id="KW-1133">Transmembrane helix</keyword>
<comment type="similarity">
    <text evidence="2 6">Belongs to the TMC family.</text>
</comment>
<feature type="transmembrane region" description="Helical" evidence="6">
    <location>
        <begin position="443"/>
        <end position="467"/>
    </location>
</feature>
<reference evidence="9" key="1">
    <citation type="journal article" date="2023" name="DNA Res.">
        <title>Chromosome-level genome assembly of Phrynocephalus forsythii using third-generation DNA sequencing and Hi-C analysis.</title>
        <authorList>
            <person name="Qi Y."/>
            <person name="Zhao W."/>
            <person name="Zhao Y."/>
            <person name="Niu C."/>
            <person name="Cao S."/>
            <person name="Zhang Y."/>
        </authorList>
    </citation>
    <scope>NUCLEOTIDE SEQUENCE</scope>
    <source>
        <tissue evidence="9">Muscle</tissue>
    </source>
</reference>
<feature type="transmembrane region" description="Helical" evidence="6">
    <location>
        <begin position="527"/>
        <end position="546"/>
    </location>
</feature>
<feature type="domain" description="TMC" evidence="8">
    <location>
        <begin position="556"/>
        <end position="662"/>
    </location>
</feature>
<evidence type="ECO:0000256" key="6">
    <source>
        <dbReference type="RuleBase" id="RU310713"/>
    </source>
</evidence>
<dbReference type="EMBL" id="JAPFRF010000021">
    <property type="protein sequence ID" value="KAJ7305816.1"/>
    <property type="molecule type" value="Genomic_DNA"/>
</dbReference>
<feature type="region of interest" description="Disordered" evidence="7">
    <location>
        <begin position="120"/>
        <end position="150"/>
    </location>
</feature>
<feature type="transmembrane region" description="Helical" evidence="6">
    <location>
        <begin position="311"/>
        <end position="333"/>
    </location>
</feature>
<feature type="transmembrane region" description="Helical" evidence="6">
    <location>
        <begin position="710"/>
        <end position="730"/>
    </location>
</feature>
<evidence type="ECO:0000256" key="3">
    <source>
        <dbReference type="ARBA" id="ARBA00022692"/>
    </source>
</evidence>
<feature type="transmembrane region" description="Helical" evidence="6">
    <location>
        <begin position="736"/>
        <end position="755"/>
    </location>
</feature>
<dbReference type="OrthoDB" id="1936208at2759"/>
<dbReference type="InterPro" id="IPR012496">
    <property type="entry name" value="TMC_dom"/>
</dbReference>
<dbReference type="AlphaFoldDB" id="A0A9Q1ARM5"/>
<evidence type="ECO:0000256" key="2">
    <source>
        <dbReference type="ARBA" id="ARBA00006510"/>
    </source>
</evidence>
<feature type="transmembrane region" description="Helical" evidence="6">
    <location>
        <begin position="276"/>
        <end position="299"/>
    </location>
</feature>
<gene>
    <name evidence="9" type="ORF">JRQ81_010182</name>
</gene>
<feature type="transmembrane region" description="Helical" evidence="6">
    <location>
        <begin position="667"/>
        <end position="689"/>
    </location>
</feature>
<evidence type="ECO:0000256" key="5">
    <source>
        <dbReference type="ARBA" id="ARBA00023136"/>
    </source>
</evidence>
<evidence type="ECO:0000259" key="8">
    <source>
        <dbReference type="Pfam" id="PF07810"/>
    </source>
</evidence>
<dbReference type="PANTHER" id="PTHR23302:SF5">
    <property type="entry name" value="TRANSMEMBRANE CHANNEL-LIKE PROTEIN 5"/>
    <property type="match status" value="1"/>
</dbReference>
<keyword evidence="10" id="KW-1185">Reference proteome</keyword>
<dbReference type="PANTHER" id="PTHR23302">
    <property type="entry name" value="TRANSMEMBRANE CHANNEL-RELATED"/>
    <property type="match status" value="1"/>
</dbReference>